<comment type="caution">
    <text evidence="2">The sequence shown here is derived from an EMBL/GenBank/DDBJ whole genome shotgun (WGS) entry which is preliminary data.</text>
</comment>
<gene>
    <name evidence="2" type="ORF">KY290_027118</name>
</gene>
<evidence type="ECO:0000256" key="1">
    <source>
        <dbReference type="SAM" id="MobiDB-lite"/>
    </source>
</evidence>
<organism evidence="2 3">
    <name type="scientific">Solanum tuberosum</name>
    <name type="common">Potato</name>
    <dbReference type="NCBI Taxonomy" id="4113"/>
    <lineage>
        <taxon>Eukaryota</taxon>
        <taxon>Viridiplantae</taxon>
        <taxon>Streptophyta</taxon>
        <taxon>Embryophyta</taxon>
        <taxon>Tracheophyta</taxon>
        <taxon>Spermatophyta</taxon>
        <taxon>Magnoliopsida</taxon>
        <taxon>eudicotyledons</taxon>
        <taxon>Gunneridae</taxon>
        <taxon>Pentapetalae</taxon>
        <taxon>asterids</taxon>
        <taxon>lamiids</taxon>
        <taxon>Solanales</taxon>
        <taxon>Solanaceae</taxon>
        <taxon>Solanoideae</taxon>
        <taxon>Solaneae</taxon>
        <taxon>Solanum</taxon>
    </lineage>
</organism>
<reference evidence="2 3" key="1">
    <citation type="journal article" date="2021" name="bioRxiv">
        <title>Chromosome-scale and haplotype-resolved genome assembly of a tetraploid potato cultivar.</title>
        <authorList>
            <person name="Sun H."/>
            <person name="Jiao W.-B."/>
            <person name="Krause K."/>
            <person name="Campoy J.A."/>
            <person name="Goel M."/>
            <person name="Folz-Donahue K."/>
            <person name="Kukat C."/>
            <person name="Huettel B."/>
            <person name="Schneeberger K."/>
        </authorList>
    </citation>
    <scope>NUCLEOTIDE SEQUENCE [LARGE SCALE GENOMIC DNA]</scope>
    <source>
        <strain evidence="2">SolTubOtavaFocal</strain>
        <tissue evidence="2">Leaves</tissue>
    </source>
</reference>
<evidence type="ECO:0000313" key="2">
    <source>
        <dbReference type="EMBL" id="KAH0747886.1"/>
    </source>
</evidence>
<proteinExistence type="predicted"/>
<keyword evidence="3" id="KW-1185">Reference proteome</keyword>
<dbReference type="Proteomes" id="UP000826656">
    <property type="component" value="Unassembled WGS sequence"/>
</dbReference>
<dbReference type="EMBL" id="JAIVGD010000019">
    <property type="protein sequence ID" value="KAH0747886.1"/>
    <property type="molecule type" value="Genomic_DNA"/>
</dbReference>
<name>A0ABQ7UE15_SOLTU</name>
<protein>
    <submittedName>
        <fullName evidence="2">Uncharacterized protein</fullName>
    </submittedName>
</protein>
<accession>A0ABQ7UE15</accession>
<feature type="region of interest" description="Disordered" evidence="1">
    <location>
        <begin position="209"/>
        <end position="232"/>
    </location>
</feature>
<evidence type="ECO:0000313" key="3">
    <source>
        <dbReference type="Proteomes" id="UP000826656"/>
    </source>
</evidence>
<sequence length="232" mass="26195">MLLWLSGWLIEENRFITITPETEVLKEKQLMIDRVFEYIRVHAKKLEMLSLAFPGDNHLDLHYILSGVRASASWRLETTPLAMTARSLWMPDCSVSFEACKLLASSEVARAQNCAWPLSQPQPVSLLEAVILLAVALDSNSVLLIEIAAGPWLSIMVAREKNQDKSSEEMEGKLSQIQEQLQKLMEGMVNINDRNVQTDKELMEIKQALGNVKQKDKEMNQNRAESSVGGDR</sequence>